<evidence type="ECO:0000313" key="2">
    <source>
        <dbReference type="Proteomes" id="UP000010445"/>
    </source>
</evidence>
<proteinExistence type="predicted"/>
<dbReference type="AlphaFoldDB" id="L1MIP2"/>
<dbReference type="EMBL" id="AMEM01000016">
    <property type="protein sequence ID" value="EKX90905.1"/>
    <property type="molecule type" value="Genomic_DNA"/>
</dbReference>
<evidence type="ECO:0000313" key="1">
    <source>
        <dbReference type="EMBL" id="EKX90905.1"/>
    </source>
</evidence>
<gene>
    <name evidence="1" type="ORF">HMPREF9997_00969</name>
</gene>
<comment type="caution">
    <text evidence="1">The sequence shown here is derived from an EMBL/GenBank/DDBJ whole genome shotgun (WGS) entry which is preliminary data.</text>
</comment>
<sequence length="45" mass="5034">MFSSLTVCKLYIAGTRGRGCVECAYLQAGKTPIFLLNHKQILHNH</sequence>
<dbReference type="Proteomes" id="UP000010445">
    <property type="component" value="Unassembled WGS sequence"/>
</dbReference>
<name>L1MIP2_9CORY</name>
<reference evidence="1 2" key="1">
    <citation type="submission" date="2012-05" db="EMBL/GenBank/DDBJ databases">
        <authorList>
            <person name="Weinstock G."/>
            <person name="Sodergren E."/>
            <person name="Lobos E.A."/>
            <person name="Fulton L."/>
            <person name="Fulton R."/>
            <person name="Courtney L."/>
            <person name="Fronick C."/>
            <person name="O'Laughlin M."/>
            <person name="Godfrey J."/>
            <person name="Wilson R.M."/>
            <person name="Miner T."/>
            <person name="Farmer C."/>
            <person name="Delehaunty K."/>
            <person name="Cordes M."/>
            <person name="Minx P."/>
            <person name="Tomlinson C."/>
            <person name="Chen J."/>
            <person name="Wollam A."/>
            <person name="Pepin K.H."/>
            <person name="Bhonagiri V."/>
            <person name="Zhang X."/>
            <person name="Suruliraj S."/>
            <person name="Warren W."/>
            <person name="Mitreva M."/>
            <person name="Mardis E.R."/>
            <person name="Wilson R.K."/>
        </authorList>
    </citation>
    <scope>NUCLEOTIDE SEQUENCE [LARGE SCALE GENOMIC DNA]</scope>
    <source>
        <strain evidence="1 2">F0235</strain>
    </source>
</reference>
<dbReference type="HOGENOM" id="CLU_3198619_0_0_11"/>
<organism evidence="1 2">
    <name type="scientific">Corynebacterium durum F0235</name>
    <dbReference type="NCBI Taxonomy" id="1035195"/>
    <lineage>
        <taxon>Bacteria</taxon>
        <taxon>Bacillati</taxon>
        <taxon>Actinomycetota</taxon>
        <taxon>Actinomycetes</taxon>
        <taxon>Mycobacteriales</taxon>
        <taxon>Corynebacteriaceae</taxon>
        <taxon>Corynebacterium</taxon>
    </lineage>
</organism>
<accession>L1MIP2</accession>
<protein>
    <submittedName>
        <fullName evidence="1">Uncharacterized protein</fullName>
    </submittedName>
</protein>
<keyword evidence="2" id="KW-1185">Reference proteome</keyword>